<dbReference type="AlphaFoldDB" id="A0AAE1NR37"/>
<organism evidence="2 3">
    <name type="scientific">Petrolisthes manimaculis</name>
    <dbReference type="NCBI Taxonomy" id="1843537"/>
    <lineage>
        <taxon>Eukaryota</taxon>
        <taxon>Metazoa</taxon>
        <taxon>Ecdysozoa</taxon>
        <taxon>Arthropoda</taxon>
        <taxon>Crustacea</taxon>
        <taxon>Multicrustacea</taxon>
        <taxon>Malacostraca</taxon>
        <taxon>Eumalacostraca</taxon>
        <taxon>Eucarida</taxon>
        <taxon>Decapoda</taxon>
        <taxon>Pleocyemata</taxon>
        <taxon>Anomura</taxon>
        <taxon>Galatheoidea</taxon>
        <taxon>Porcellanidae</taxon>
        <taxon>Petrolisthes</taxon>
    </lineage>
</organism>
<sequence length="68" mass="7671">MWTRCCSGLRFEVEERREQYDPRGMGTNTAGGTKTQPPEAVGTREVEEEMGREGRSDSSQCGKKCVRK</sequence>
<proteinExistence type="predicted"/>
<dbReference type="Proteomes" id="UP001292094">
    <property type="component" value="Unassembled WGS sequence"/>
</dbReference>
<protein>
    <submittedName>
        <fullName evidence="2">Uncharacterized protein</fullName>
    </submittedName>
</protein>
<feature type="compositionally biased region" description="Polar residues" evidence="1">
    <location>
        <begin position="26"/>
        <end position="36"/>
    </location>
</feature>
<dbReference type="EMBL" id="JAWZYT010004410">
    <property type="protein sequence ID" value="KAK4293924.1"/>
    <property type="molecule type" value="Genomic_DNA"/>
</dbReference>
<evidence type="ECO:0000256" key="1">
    <source>
        <dbReference type="SAM" id="MobiDB-lite"/>
    </source>
</evidence>
<name>A0AAE1NR37_9EUCA</name>
<reference evidence="2" key="1">
    <citation type="submission" date="2023-11" db="EMBL/GenBank/DDBJ databases">
        <title>Genome assemblies of two species of porcelain crab, Petrolisthes cinctipes and Petrolisthes manimaculis (Anomura: Porcellanidae).</title>
        <authorList>
            <person name="Angst P."/>
        </authorList>
    </citation>
    <scope>NUCLEOTIDE SEQUENCE</scope>
    <source>
        <strain evidence="2">PB745_02</strain>
        <tissue evidence="2">Gill</tissue>
    </source>
</reference>
<gene>
    <name evidence="2" type="ORF">Pmani_033413</name>
</gene>
<accession>A0AAE1NR37</accession>
<keyword evidence="3" id="KW-1185">Reference proteome</keyword>
<comment type="caution">
    <text evidence="2">The sequence shown here is derived from an EMBL/GenBank/DDBJ whole genome shotgun (WGS) entry which is preliminary data.</text>
</comment>
<feature type="compositionally biased region" description="Basic and acidic residues" evidence="1">
    <location>
        <begin position="42"/>
        <end position="56"/>
    </location>
</feature>
<feature type="region of interest" description="Disordered" evidence="1">
    <location>
        <begin position="16"/>
        <end position="68"/>
    </location>
</feature>
<evidence type="ECO:0000313" key="2">
    <source>
        <dbReference type="EMBL" id="KAK4293924.1"/>
    </source>
</evidence>
<evidence type="ECO:0000313" key="3">
    <source>
        <dbReference type="Proteomes" id="UP001292094"/>
    </source>
</evidence>